<evidence type="ECO:0000313" key="1">
    <source>
        <dbReference type="EMBL" id="GBM45195.1"/>
    </source>
</evidence>
<keyword evidence="2" id="KW-1185">Reference proteome</keyword>
<organism evidence="1 2">
    <name type="scientific">Araneus ventricosus</name>
    <name type="common">Orbweaver spider</name>
    <name type="synonym">Epeira ventricosa</name>
    <dbReference type="NCBI Taxonomy" id="182803"/>
    <lineage>
        <taxon>Eukaryota</taxon>
        <taxon>Metazoa</taxon>
        <taxon>Ecdysozoa</taxon>
        <taxon>Arthropoda</taxon>
        <taxon>Chelicerata</taxon>
        <taxon>Arachnida</taxon>
        <taxon>Araneae</taxon>
        <taxon>Araneomorphae</taxon>
        <taxon>Entelegynae</taxon>
        <taxon>Araneoidea</taxon>
        <taxon>Araneidae</taxon>
        <taxon>Araneus</taxon>
    </lineage>
</organism>
<dbReference type="AlphaFoldDB" id="A0A4Y2FXP5"/>
<proteinExistence type="predicted"/>
<protein>
    <submittedName>
        <fullName evidence="1">Uncharacterized protein</fullName>
    </submittedName>
</protein>
<dbReference type="Proteomes" id="UP000499080">
    <property type="component" value="Unassembled WGS sequence"/>
</dbReference>
<evidence type="ECO:0000313" key="2">
    <source>
        <dbReference type="Proteomes" id="UP000499080"/>
    </source>
</evidence>
<accession>A0A4Y2FXP5</accession>
<reference evidence="1 2" key="1">
    <citation type="journal article" date="2019" name="Sci. Rep.">
        <title>Orb-weaving spider Araneus ventricosus genome elucidates the spidroin gene catalogue.</title>
        <authorList>
            <person name="Kono N."/>
            <person name="Nakamura H."/>
            <person name="Ohtoshi R."/>
            <person name="Moran D.A.P."/>
            <person name="Shinohara A."/>
            <person name="Yoshida Y."/>
            <person name="Fujiwara M."/>
            <person name="Mori M."/>
            <person name="Tomita M."/>
            <person name="Arakawa K."/>
        </authorList>
    </citation>
    <scope>NUCLEOTIDE SEQUENCE [LARGE SCALE GENOMIC DNA]</scope>
</reference>
<gene>
    <name evidence="1" type="ORF">AVEN_168278_1</name>
</gene>
<name>A0A4Y2FXP5_ARAVE</name>
<comment type="caution">
    <text evidence="1">The sequence shown here is derived from an EMBL/GenBank/DDBJ whole genome shotgun (WGS) entry which is preliminary data.</text>
</comment>
<dbReference type="EMBL" id="BGPR01001091">
    <property type="protein sequence ID" value="GBM45195.1"/>
    <property type="molecule type" value="Genomic_DNA"/>
</dbReference>
<sequence>MIQNAFQINSFRRFVTSFGPRWFSDKVSASGPQASMFANRRSTEYVDLLHVKSDVRGKTSSRRCGAEVQRGGVSALVSSSSSVQSLFQNRPRVALRGDTTVKPRKFSIL</sequence>